<dbReference type="PANTHER" id="PTHR11070">
    <property type="entry name" value="UVRD / RECB / PCRA DNA HELICASE FAMILY MEMBER"/>
    <property type="match status" value="1"/>
</dbReference>
<keyword evidence="5" id="KW-0413">Isomerase</keyword>
<evidence type="ECO:0000313" key="13">
    <source>
        <dbReference type="Proteomes" id="UP000005940"/>
    </source>
</evidence>
<evidence type="ECO:0000256" key="10">
    <source>
        <dbReference type="SAM" id="MobiDB-lite"/>
    </source>
</evidence>
<evidence type="ECO:0000256" key="7">
    <source>
        <dbReference type="ARBA" id="ARBA00034808"/>
    </source>
</evidence>
<dbReference type="Gene3D" id="3.40.50.300">
    <property type="entry name" value="P-loop containing nucleotide triphosphate hydrolases"/>
    <property type="match status" value="2"/>
</dbReference>
<keyword evidence="12" id="KW-0614">Plasmid</keyword>
<comment type="catalytic activity">
    <reaction evidence="6">
        <text>Couples ATP hydrolysis with the unwinding of duplex DNA by translocating in the 3'-5' direction.</text>
        <dbReference type="EC" id="5.6.2.4"/>
    </reaction>
</comment>
<evidence type="ECO:0000256" key="3">
    <source>
        <dbReference type="ARBA" id="ARBA00022806"/>
    </source>
</evidence>
<dbReference type="GO" id="GO:0000724">
    <property type="term" value="P:double-strand break repair via homologous recombination"/>
    <property type="evidence" value="ECO:0007669"/>
    <property type="project" value="TreeGrafter"/>
</dbReference>
<proteinExistence type="predicted"/>
<evidence type="ECO:0000256" key="2">
    <source>
        <dbReference type="ARBA" id="ARBA00022801"/>
    </source>
</evidence>
<dbReference type="InterPro" id="IPR014017">
    <property type="entry name" value="DNA_helicase_UvrD-like_C"/>
</dbReference>
<feature type="region of interest" description="Disordered" evidence="10">
    <location>
        <begin position="16"/>
        <end position="76"/>
    </location>
</feature>
<evidence type="ECO:0000256" key="6">
    <source>
        <dbReference type="ARBA" id="ARBA00034617"/>
    </source>
</evidence>
<feature type="binding site" evidence="9">
    <location>
        <begin position="95"/>
        <end position="102"/>
    </location>
    <ligand>
        <name>ATP</name>
        <dbReference type="ChEBI" id="CHEBI:30616"/>
    </ligand>
</feature>
<dbReference type="GO" id="GO:0016787">
    <property type="term" value="F:hydrolase activity"/>
    <property type="evidence" value="ECO:0007669"/>
    <property type="project" value="UniProtKB-UniRule"/>
</dbReference>
<evidence type="ECO:0000256" key="4">
    <source>
        <dbReference type="ARBA" id="ARBA00022840"/>
    </source>
</evidence>
<evidence type="ECO:0000256" key="5">
    <source>
        <dbReference type="ARBA" id="ARBA00023235"/>
    </source>
</evidence>
<accession>A0A7G3U8C6</accession>
<dbReference type="AlphaFoldDB" id="A0A7G3U8C6"/>
<dbReference type="GO" id="GO:0003677">
    <property type="term" value="F:DNA binding"/>
    <property type="evidence" value="ECO:0007669"/>
    <property type="project" value="InterPro"/>
</dbReference>
<evidence type="ECO:0000256" key="1">
    <source>
        <dbReference type="ARBA" id="ARBA00022741"/>
    </source>
</evidence>
<evidence type="ECO:0000259" key="11">
    <source>
        <dbReference type="PROSITE" id="PS51198"/>
    </source>
</evidence>
<keyword evidence="3 9" id="KW-0347">Helicase</keyword>
<keyword evidence="13" id="KW-1185">Reference proteome</keyword>
<sequence>MGAHVVVRRVDLTAVRLGETVKPKPEPKKSRARDRSVTPPAVTEVPAQASESAASRRTRSAAPAPGGRSGALRPTREQQAIVDACVGGDDLVVEAGAGTGKTTTLQMAASAMRGRGLYLAYNRAIAQDAKRKFPQSVDCRTAHSLAWHAIGRDYQERTKVRVPARRTAQLLRLVDPLRVTEDLVLAPEQLARIAAEAVDRFAHSAADEVEAEHVPDVEGVPDEAMWQLRAHLLPYAQRLWAETQDVRSEHRFTHDYYLKMWALGRPKLGVDYVLLDEAQDANPVVAELVRAQQAQRIAVGDSAQAIYGWRGAVDAMKNWPASRRLMLQQSWRFGPGVAEEANRWLVQIGARLRLKGNPGKASVVGPLSAPRAVLCRTNAMAVARAMQALEKDKRPALVGGGNQIRALAEAALDLQAGKPTSHPELIAFSTWEQLQDYAYNESGGSDLRVFVRLVDDQGADEVVKAMNQLVSEEYADVVLSTAHKAKGREWDSVQIANDFPAPAERDGVPGKIRRDEAMLAYVAVTRAMDRLDNSGLSWLDEYDGTGDAGYDSLASVLNNPERYRDW</sequence>
<dbReference type="GO" id="GO:0031297">
    <property type="term" value="P:replication fork processing"/>
    <property type="evidence" value="ECO:0007669"/>
    <property type="project" value="TreeGrafter"/>
</dbReference>
<gene>
    <name evidence="12" type="ORF">STSU_000010</name>
</gene>
<dbReference type="InterPro" id="IPR027417">
    <property type="entry name" value="P-loop_NTPase"/>
</dbReference>
<evidence type="ECO:0000256" key="9">
    <source>
        <dbReference type="PROSITE-ProRule" id="PRU00560"/>
    </source>
</evidence>
<keyword evidence="2 9" id="KW-0378">Hydrolase</keyword>
<dbReference type="GO" id="GO:0043138">
    <property type="term" value="F:3'-5' DNA helicase activity"/>
    <property type="evidence" value="ECO:0007669"/>
    <property type="project" value="UniProtKB-EC"/>
</dbReference>
<dbReference type="Proteomes" id="UP000005940">
    <property type="component" value="Plasmid pSTS1"/>
</dbReference>
<geneLocation type="plasmid" evidence="12 13">
    <name>pSTS1</name>
</geneLocation>
<dbReference type="EMBL" id="CP029157">
    <property type="protein sequence ID" value="QKM65791.1"/>
    <property type="molecule type" value="Genomic_DNA"/>
</dbReference>
<feature type="compositionally biased region" description="Low complexity" evidence="10">
    <location>
        <begin position="46"/>
        <end position="73"/>
    </location>
</feature>
<dbReference type="SUPFAM" id="SSF52540">
    <property type="entry name" value="P-loop containing nucleoside triphosphate hydrolases"/>
    <property type="match status" value="1"/>
</dbReference>
<keyword evidence="1 9" id="KW-0547">Nucleotide-binding</keyword>
<evidence type="ECO:0000313" key="12">
    <source>
        <dbReference type="EMBL" id="QKM65791.1"/>
    </source>
</evidence>
<name>A0A7G3U8C6_STRT9</name>
<evidence type="ECO:0000256" key="8">
    <source>
        <dbReference type="ARBA" id="ARBA00048988"/>
    </source>
</evidence>
<organism evidence="12 13">
    <name type="scientific">Streptomyces tsukubensis (strain DSM 42081 / NBRC 108919 / NRRL 18488 / 9993)</name>
    <dbReference type="NCBI Taxonomy" id="1114943"/>
    <lineage>
        <taxon>Bacteria</taxon>
        <taxon>Bacillati</taxon>
        <taxon>Actinomycetota</taxon>
        <taxon>Actinomycetes</taxon>
        <taxon>Kitasatosporales</taxon>
        <taxon>Streptomycetaceae</taxon>
        <taxon>Streptomyces</taxon>
    </lineage>
</organism>
<dbReference type="Pfam" id="PF13361">
    <property type="entry name" value="UvrD_C"/>
    <property type="match status" value="1"/>
</dbReference>
<protein>
    <recommendedName>
        <fullName evidence="7">DNA 3'-5' helicase</fullName>
        <ecNumber evidence="7">5.6.2.4</ecNumber>
    </recommendedName>
</protein>
<keyword evidence="4 9" id="KW-0067">ATP-binding</keyword>
<dbReference type="EC" id="5.6.2.4" evidence="7"/>
<dbReference type="InterPro" id="IPR000212">
    <property type="entry name" value="DNA_helicase_UvrD/REP"/>
</dbReference>
<dbReference type="Pfam" id="PF00580">
    <property type="entry name" value="UvrD-helicase"/>
    <property type="match status" value="1"/>
</dbReference>
<dbReference type="InterPro" id="IPR014016">
    <property type="entry name" value="UvrD-like_ATP-bd"/>
</dbReference>
<feature type="compositionally biased region" description="Basic and acidic residues" evidence="10">
    <location>
        <begin position="19"/>
        <end position="36"/>
    </location>
</feature>
<feature type="domain" description="UvrD-like helicase ATP-binding" evidence="11">
    <location>
        <begin position="74"/>
        <end position="334"/>
    </location>
</feature>
<dbReference type="PROSITE" id="PS51198">
    <property type="entry name" value="UVRD_HELICASE_ATP_BIND"/>
    <property type="match status" value="1"/>
</dbReference>
<dbReference type="PANTHER" id="PTHR11070:SF30">
    <property type="entry name" value="F-BOX DNA HELICASE 1"/>
    <property type="match status" value="1"/>
</dbReference>
<comment type="catalytic activity">
    <reaction evidence="8">
        <text>ATP + H2O = ADP + phosphate + H(+)</text>
        <dbReference type="Rhea" id="RHEA:13065"/>
        <dbReference type="ChEBI" id="CHEBI:15377"/>
        <dbReference type="ChEBI" id="CHEBI:15378"/>
        <dbReference type="ChEBI" id="CHEBI:30616"/>
        <dbReference type="ChEBI" id="CHEBI:43474"/>
        <dbReference type="ChEBI" id="CHEBI:456216"/>
        <dbReference type="EC" id="5.6.2.4"/>
    </reaction>
</comment>
<dbReference type="GO" id="GO:0005524">
    <property type="term" value="F:ATP binding"/>
    <property type="evidence" value="ECO:0007669"/>
    <property type="project" value="UniProtKB-UniRule"/>
</dbReference>
<reference evidence="12 13" key="1">
    <citation type="journal article" date="2012" name="J. Bacteriol.">
        <title>Draft genome of Streptomyces tsukubaensis NRRL 18488, the producer of the clinically important immunosuppressant tacrolimus (FK506).</title>
        <authorList>
            <person name="Barreiro C."/>
            <person name="Prieto C."/>
            <person name="Sola-Landa A."/>
            <person name="Solera E."/>
            <person name="Martinez-Castro M."/>
            <person name="Perez-Redondo R."/>
            <person name="Garcia-Estrada C."/>
            <person name="Aparicio J.F."/>
            <person name="Fernandez-Martinez L.T."/>
            <person name="Santos-Aberturas J."/>
            <person name="Salehi-Najafabadi Z."/>
            <person name="Rodriguez-Garcia A."/>
            <person name="Tauch A."/>
            <person name="Martin J.F."/>
        </authorList>
    </citation>
    <scope>NUCLEOTIDE SEQUENCE [LARGE SCALE GENOMIC DNA]</scope>
    <source>
        <strain evidence="13">DSM 42081 / NBRC 108919 / NRRL 18488 / 9993</strain>
    </source>
</reference>